<dbReference type="AlphaFoldDB" id="A0A061J8A1"/>
<keyword evidence="3" id="KW-1185">Reference proteome</keyword>
<evidence type="ECO:0000256" key="1">
    <source>
        <dbReference type="SAM" id="MobiDB-lite"/>
    </source>
</evidence>
<organism evidence="2 3">
    <name type="scientific">Trypanosoma rangeli SC58</name>
    <dbReference type="NCBI Taxonomy" id="429131"/>
    <lineage>
        <taxon>Eukaryota</taxon>
        <taxon>Discoba</taxon>
        <taxon>Euglenozoa</taxon>
        <taxon>Kinetoplastea</taxon>
        <taxon>Metakinetoplastina</taxon>
        <taxon>Trypanosomatida</taxon>
        <taxon>Trypanosomatidae</taxon>
        <taxon>Trypanosoma</taxon>
        <taxon>Herpetosoma</taxon>
    </lineage>
</organism>
<name>A0A061J8A1_TRYRA</name>
<evidence type="ECO:0000313" key="3">
    <source>
        <dbReference type="Proteomes" id="UP000031737"/>
    </source>
</evidence>
<dbReference type="EMBL" id="AUPL01000602">
    <property type="protein sequence ID" value="ESL11643.1"/>
    <property type="molecule type" value="Genomic_DNA"/>
</dbReference>
<protein>
    <submittedName>
        <fullName evidence="2">Uncharacterized protein</fullName>
    </submittedName>
</protein>
<reference evidence="2 3" key="1">
    <citation type="submission" date="2013-07" db="EMBL/GenBank/DDBJ databases">
        <authorList>
            <person name="Stoco P.H."/>
            <person name="Wagner G."/>
            <person name="Gerber A."/>
            <person name="Zaha A."/>
            <person name="Thompson C."/>
            <person name="Bartholomeu D.C."/>
            <person name="Luckemeyer D.D."/>
            <person name="Bahia D."/>
            <person name="Loreto E."/>
            <person name="Prestes E.B."/>
            <person name="Lima F.M."/>
            <person name="Rodrigues-Luiz G."/>
            <person name="Vallejo G.A."/>
            <person name="Filho J.F."/>
            <person name="Monteiro K.M."/>
            <person name="Tyler K.M."/>
            <person name="de Almeida L.G."/>
            <person name="Ortiz M.F."/>
            <person name="Siervo M.A."/>
            <person name="de Moraes M.H."/>
            <person name="Cunha O.L."/>
            <person name="Mendonca-Neto R."/>
            <person name="Silva R."/>
            <person name="Teixeira S.M."/>
            <person name="Murta S.M."/>
            <person name="Sincero T.C."/>
            <person name="Mendes T.A."/>
            <person name="Urmenyi T.P."/>
            <person name="Silva V.G."/>
            <person name="da Rocha W.D."/>
            <person name="Andersson B."/>
            <person name="Romanha A.J."/>
            <person name="Steindel M."/>
            <person name="de Vasconcelos A.T."/>
            <person name="Grisard E.C."/>
        </authorList>
    </citation>
    <scope>NUCLEOTIDE SEQUENCE [LARGE SCALE GENOMIC DNA]</scope>
    <source>
        <strain evidence="2 3">SC58</strain>
    </source>
</reference>
<dbReference type="VEuPathDB" id="TriTrypDB:TRSC58_00602"/>
<proteinExistence type="predicted"/>
<gene>
    <name evidence="2" type="ORF">TRSC58_00602</name>
</gene>
<feature type="compositionally biased region" description="Basic residues" evidence="1">
    <location>
        <begin position="491"/>
        <end position="501"/>
    </location>
</feature>
<dbReference type="OrthoDB" id="243966at2759"/>
<feature type="region of interest" description="Disordered" evidence="1">
    <location>
        <begin position="476"/>
        <end position="501"/>
    </location>
</feature>
<dbReference type="Proteomes" id="UP000031737">
    <property type="component" value="Unassembled WGS sequence"/>
</dbReference>
<evidence type="ECO:0000313" key="2">
    <source>
        <dbReference type="EMBL" id="ESL11643.1"/>
    </source>
</evidence>
<accession>A0A061J8A1</accession>
<sequence>MFTGEAIAQTTHIGPADLTALLVQDSVQSICPMRHNGVRFGRVPHAFGKTAMNAKHHCLHWSSTDPTRAPATFFPVVGDALQRDDTDELLRVVNDRGTVTYFAAEKGQRCLLGLVKLVQGTDGAYTKKFVQVHESWSFHAQMPSDEEGSCGSGAHAMELFGRKLVMWIFSYYARDSAAQLTLHQLEIAFPLLTSVDAQERRRFVGGALTRLAGGRLSFYDDRVIALKSVPVYALSLLSPEEFRMVTSMEQATVAFMFKCQLQHDEVLEALHTILDTWGKRGAALASSLMRLAVAVLLSHVIGTFALLPHGPRGWLRLFLLHYLPTLLTLHREEPLVGKLASFLRHSKTPKGSTLVAVRRRMEEIMRSEAIAAEPSAASGEREGRVELDEGYFFDSVAPLPSVGSKVVWKIAKLTCRHTTVPPPTTHALRSVQLNESVPNSLFSVVLFSSSRLHLSRPLLKSVEDGELCLSLNLGKAASPAEPDDEVVWPTARKRRRGRGRA</sequence>
<comment type="caution">
    <text evidence="2">The sequence shown here is derived from an EMBL/GenBank/DDBJ whole genome shotgun (WGS) entry which is preliminary data.</text>
</comment>